<accession>A0A150FUZ4</accession>
<dbReference type="AlphaFoldDB" id="A0A150FUZ4"/>
<gene>
    <name evidence="1" type="ORF">GPECTOR_473g400</name>
</gene>
<evidence type="ECO:0000313" key="1">
    <source>
        <dbReference type="EMBL" id="KXZ41427.1"/>
    </source>
</evidence>
<keyword evidence="2" id="KW-1185">Reference proteome</keyword>
<dbReference type="Proteomes" id="UP000075714">
    <property type="component" value="Unassembled WGS sequence"/>
</dbReference>
<comment type="caution">
    <text evidence="1">The sequence shown here is derived from an EMBL/GenBank/DDBJ whole genome shotgun (WGS) entry which is preliminary data.</text>
</comment>
<protein>
    <submittedName>
        <fullName evidence="1">Uncharacterized protein</fullName>
    </submittedName>
</protein>
<sequence>MNKLFDQQLIDAGASESFLAAPLVDCFQPLTATLAGTYRADFLPVQQYVVDGMATHDNSLLSRGVVATIDAVQARLNLMSHNILPALLHRFPGRLAFSGSAALYAMLDGRPE</sequence>
<name>A0A150FUZ4_GONPE</name>
<proteinExistence type="predicted"/>
<reference evidence="2" key="1">
    <citation type="journal article" date="2016" name="Nat. Commun.">
        <title>The Gonium pectorale genome demonstrates co-option of cell cycle regulation during the evolution of multicellularity.</title>
        <authorList>
            <person name="Hanschen E.R."/>
            <person name="Marriage T.N."/>
            <person name="Ferris P.J."/>
            <person name="Hamaji T."/>
            <person name="Toyoda A."/>
            <person name="Fujiyama A."/>
            <person name="Neme R."/>
            <person name="Noguchi H."/>
            <person name="Minakuchi Y."/>
            <person name="Suzuki M."/>
            <person name="Kawai-Toyooka H."/>
            <person name="Smith D.R."/>
            <person name="Sparks H."/>
            <person name="Anderson J."/>
            <person name="Bakaric R."/>
            <person name="Luria V."/>
            <person name="Karger A."/>
            <person name="Kirschner M.W."/>
            <person name="Durand P.M."/>
            <person name="Michod R.E."/>
            <person name="Nozaki H."/>
            <person name="Olson B.J."/>
        </authorList>
    </citation>
    <scope>NUCLEOTIDE SEQUENCE [LARGE SCALE GENOMIC DNA]</scope>
    <source>
        <strain evidence="2">NIES-2863</strain>
    </source>
</reference>
<dbReference type="EMBL" id="LSYV01000470">
    <property type="protein sequence ID" value="KXZ41427.1"/>
    <property type="molecule type" value="Genomic_DNA"/>
</dbReference>
<evidence type="ECO:0000313" key="2">
    <source>
        <dbReference type="Proteomes" id="UP000075714"/>
    </source>
</evidence>
<organism evidence="1 2">
    <name type="scientific">Gonium pectorale</name>
    <name type="common">Green alga</name>
    <dbReference type="NCBI Taxonomy" id="33097"/>
    <lineage>
        <taxon>Eukaryota</taxon>
        <taxon>Viridiplantae</taxon>
        <taxon>Chlorophyta</taxon>
        <taxon>core chlorophytes</taxon>
        <taxon>Chlorophyceae</taxon>
        <taxon>CS clade</taxon>
        <taxon>Chlamydomonadales</taxon>
        <taxon>Volvocaceae</taxon>
        <taxon>Gonium</taxon>
    </lineage>
</organism>